<protein>
    <submittedName>
        <fullName evidence="1">Uncharacterized protein</fullName>
    </submittedName>
</protein>
<proteinExistence type="predicted"/>
<comment type="caution">
    <text evidence="1">The sequence shown here is derived from an EMBL/GenBank/DDBJ whole genome shotgun (WGS) entry which is preliminary data.</text>
</comment>
<dbReference type="AlphaFoldDB" id="A0A7X2S6C8"/>
<gene>
    <name evidence="1" type="ORF">GKZ89_11760</name>
</gene>
<dbReference type="RefSeq" id="WP_155112613.1">
    <property type="nucleotide sequence ID" value="NZ_WMIB01000011.1"/>
</dbReference>
<evidence type="ECO:0000313" key="1">
    <source>
        <dbReference type="EMBL" id="MTH54085.1"/>
    </source>
</evidence>
<sequence>MKRMLFFIAITSIVFLGGCGFNTDQMDEMLNALAEDKSVKEFVKTVGYKQLEGPVEDSTYGDEGDVSYSYEINGTLVDTFDKVSAKEQFAFMESVIKKQKNSQVPLSIQKEKYTAGAMKSIAALTI</sequence>
<dbReference type="OrthoDB" id="2967172at2"/>
<keyword evidence="2" id="KW-1185">Reference proteome</keyword>
<reference evidence="1 2" key="1">
    <citation type="journal article" date="2017" name="Int. J. Syst. Evol. Microbiol.">
        <title>Bacillus mangrovi sp. nov., isolated from a sediment sample from a mangrove forest.</title>
        <authorList>
            <person name="Gupta V."/>
            <person name="Singh P.K."/>
            <person name="Korpole S."/>
            <person name="Tanuku N.R.S."/>
            <person name="Pinnaka A.K."/>
        </authorList>
    </citation>
    <scope>NUCLEOTIDE SEQUENCE [LARGE SCALE GENOMIC DNA]</scope>
    <source>
        <strain evidence="1 2">KCTC 33872</strain>
    </source>
</reference>
<dbReference type="EMBL" id="WMIB01000011">
    <property type="protein sequence ID" value="MTH54085.1"/>
    <property type="molecule type" value="Genomic_DNA"/>
</dbReference>
<evidence type="ECO:0000313" key="2">
    <source>
        <dbReference type="Proteomes" id="UP000434639"/>
    </source>
</evidence>
<name>A0A7X2S6C8_9BACI</name>
<organism evidence="1 2">
    <name type="scientific">Metabacillus mangrovi</name>
    <dbReference type="NCBI Taxonomy" id="1491830"/>
    <lineage>
        <taxon>Bacteria</taxon>
        <taxon>Bacillati</taxon>
        <taxon>Bacillota</taxon>
        <taxon>Bacilli</taxon>
        <taxon>Bacillales</taxon>
        <taxon>Bacillaceae</taxon>
        <taxon>Metabacillus</taxon>
    </lineage>
</organism>
<accession>A0A7X2S6C8</accession>
<dbReference type="PROSITE" id="PS51257">
    <property type="entry name" value="PROKAR_LIPOPROTEIN"/>
    <property type="match status" value="1"/>
</dbReference>
<dbReference type="Proteomes" id="UP000434639">
    <property type="component" value="Unassembled WGS sequence"/>
</dbReference>